<comment type="activity regulation">
    <text evidence="6">Negatively regulated by the anti-sigma-I factor RsgI.</text>
</comment>
<dbReference type="GO" id="GO:0003677">
    <property type="term" value="F:DNA binding"/>
    <property type="evidence" value="ECO:0007669"/>
    <property type="project" value="UniProtKB-UniRule"/>
</dbReference>
<evidence type="ECO:0000256" key="5">
    <source>
        <dbReference type="ARBA" id="ARBA00023163"/>
    </source>
</evidence>
<dbReference type="AlphaFoldDB" id="A0A371ARI0"/>
<dbReference type="HAMAP" id="MF_02064">
    <property type="entry name" value="Sigma70_SigI"/>
    <property type="match status" value="1"/>
</dbReference>
<dbReference type="OrthoDB" id="3190733at2"/>
<evidence type="ECO:0000256" key="6">
    <source>
        <dbReference type="HAMAP-Rule" id="MF_02064"/>
    </source>
</evidence>
<proteinExistence type="inferred from homology"/>
<feature type="DNA-binding region" description="H-T-H motif" evidence="6">
    <location>
        <begin position="191"/>
        <end position="210"/>
    </location>
</feature>
<comment type="similarity">
    <text evidence="6">Belongs to the sigma-70 factor family. SigI subfamily.</text>
</comment>
<comment type="subunit">
    <text evidence="6">Interacts with RsgI.</text>
</comment>
<name>A0A371ARI0_9FIRM</name>
<dbReference type="EMBL" id="QRCT01000050">
    <property type="protein sequence ID" value="RDU22177.1"/>
    <property type="molecule type" value="Genomic_DNA"/>
</dbReference>
<evidence type="ECO:0000313" key="7">
    <source>
        <dbReference type="EMBL" id="RDU22177.1"/>
    </source>
</evidence>
<dbReference type="Proteomes" id="UP000255036">
    <property type="component" value="Unassembled WGS sequence"/>
</dbReference>
<dbReference type="GO" id="GO:0005737">
    <property type="term" value="C:cytoplasm"/>
    <property type="evidence" value="ECO:0007669"/>
    <property type="project" value="UniProtKB-SubCell"/>
</dbReference>
<sequence length="237" mass="27674">MRDLDLLIVDSQKNSELLEQIIKQNEFFIIKCASAVTQKYVTKSDDEWSIAVMAFAESTNKYNLNKGSFLKFSELVIRRRLIDFLREQRRHSKEIVVDPIVFDTETTEDDTENAIHNEVSKNILQKNDDSIRLEISAVNEVFQNYGFTFFDLTSCSPQAQKTKSTCAKAVNFLLSHPVMIYELRKTKLLPIKIIQKNMNVPRKLLERHRKYIIAAVEILSGEYPLLAEYLRFIREEM</sequence>
<accession>A0A371ARI0</accession>
<evidence type="ECO:0000313" key="8">
    <source>
        <dbReference type="Proteomes" id="UP000255036"/>
    </source>
</evidence>
<evidence type="ECO:0000256" key="1">
    <source>
        <dbReference type="ARBA" id="ARBA00022490"/>
    </source>
</evidence>
<feature type="short sequence motif" description="Polymerase core binding" evidence="6">
    <location>
        <begin position="46"/>
        <end position="59"/>
    </location>
</feature>
<comment type="function">
    <text evidence="6">Sigma factors are initiation factors that promote the attachment of RNA polymerase to specific initiation sites and are then released.</text>
</comment>
<keyword evidence="5 6" id="KW-0804">Transcription</keyword>
<keyword evidence="8" id="KW-1185">Reference proteome</keyword>
<keyword evidence="2 6" id="KW-0805">Transcription regulation</keyword>
<dbReference type="RefSeq" id="WP_115483358.1">
    <property type="nucleotide sequence ID" value="NZ_QRCT01000050.1"/>
</dbReference>
<gene>
    <name evidence="6" type="primary">sigI</name>
    <name evidence="7" type="ORF">DWV06_16745</name>
</gene>
<evidence type="ECO:0000256" key="4">
    <source>
        <dbReference type="ARBA" id="ARBA00023125"/>
    </source>
</evidence>
<dbReference type="InterPro" id="IPR014244">
    <property type="entry name" value="RNA_pol_sigma-I"/>
</dbReference>
<protein>
    <recommendedName>
        <fullName evidence="6">RNA polymerase sigma factor SigI</fullName>
    </recommendedName>
</protein>
<keyword evidence="3 6" id="KW-0731">Sigma factor</keyword>
<dbReference type="PIRSF" id="PIRSF038953">
    <property type="entry name" value="SigI"/>
    <property type="match status" value="1"/>
</dbReference>
<dbReference type="InterPro" id="IPR013325">
    <property type="entry name" value="RNA_pol_sigma_r2"/>
</dbReference>
<keyword evidence="4 6" id="KW-0238">DNA-binding</keyword>
<evidence type="ECO:0000256" key="3">
    <source>
        <dbReference type="ARBA" id="ARBA00023082"/>
    </source>
</evidence>
<comment type="caution">
    <text evidence="7">The sequence shown here is derived from an EMBL/GenBank/DDBJ whole genome shotgun (WGS) entry which is preliminary data.</text>
</comment>
<evidence type="ECO:0000256" key="2">
    <source>
        <dbReference type="ARBA" id="ARBA00023015"/>
    </source>
</evidence>
<keyword evidence="1 6" id="KW-0963">Cytoplasm</keyword>
<dbReference type="SUPFAM" id="SSF88946">
    <property type="entry name" value="Sigma2 domain of RNA polymerase sigma factors"/>
    <property type="match status" value="1"/>
</dbReference>
<dbReference type="GO" id="GO:0006352">
    <property type="term" value="P:DNA-templated transcription initiation"/>
    <property type="evidence" value="ECO:0007669"/>
    <property type="project" value="UniProtKB-UniRule"/>
</dbReference>
<dbReference type="GO" id="GO:0016987">
    <property type="term" value="F:sigma factor activity"/>
    <property type="evidence" value="ECO:0007669"/>
    <property type="project" value="UniProtKB-UniRule"/>
</dbReference>
<organism evidence="7 8">
    <name type="scientific">Anaerosacchariphilus polymeriproducens</name>
    <dbReference type="NCBI Taxonomy" id="1812858"/>
    <lineage>
        <taxon>Bacteria</taxon>
        <taxon>Bacillati</taxon>
        <taxon>Bacillota</taxon>
        <taxon>Clostridia</taxon>
        <taxon>Lachnospirales</taxon>
        <taxon>Lachnospiraceae</taxon>
        <taxon>Anaerosacchariphilus</taxon>
    </lineage>
</organism>
<comment type="subcellular location">
    <subcellularLocation>
        <location evidence="6">Cytoplasm</location>
    </subcellularLocation>
</comment>
<keyword evidence="6" id="KW-0346">Stress response</keyword>
<dbReference type="Gene3D" id="1.10.1740.10">
    <property type="match status" value="1"/>
</dbReference>
<reference evidence="7 8" key="1">
    <citation type="submission" date="2018-07" db="EMBL/GenBank/DDBJ databases">
        <title>Anaerosacharophilus polymeroproducens gen. nov. sp. nov., an anaerobic bacterium isolated from salt field.</title>
        <authorList>
            <person name="Kim W."/>
            <person name="Yang S.-H."/>
            <person name="Oh J."/>
            <person name="Lee J.-H."/>
            <person name="Kwon K.K."/>
        </authorList>
    </citation>
    <scope>NUCLEOTIDE SEQUENCE [LARGE SCALE GENOMIC DNA]</scope>
    <source>
        <strain evidence="7 8">MCWD5</strain>
    </source>
</reference>